<gene>
    <name evidence="2" type="ORF">GAK35_00106</name>
</gene>
<comment type="caution">
    <text evidence="2">The sequence shown here is derived from an EMBL/GenBank/DDBJ whole genome shotgun (WGS) entry which is preliminary data.</text>
</comment>
<organism evidence="2 3">
    <name type="scientific">Herbaspirillum frisingense</name>
    <dbReference type="NCBI Taxonomy" id="92645"/>
    <lineage>
        <taxon>Bacteria</taxon>
        <taxon>Pseudomonadati</taxon>
        <taxon>Pseudomonadota</taxon>
        <taxon>Betaproteobacteria</taxon>
        <taxon>Burkholderiales</taxon>
        <taxon>Oxalobacteraceae</taxon>
        <taxon>Herbaspirillum</taxon>
    </lineage>
</organism>
<dbReference type="EMBL" id="WNDX01000002">
    <property type="protein sequence ID" value="KAF1048840.1"/>
    <property type="molecule type" value="Genomic_DNA"/>
</dbReference>
<accession>A0A7V8G0H0</accession>
<reference evidence="3" key="1">
    <citation type="journal article" date="2020" name="MBio">
        <title>Horizontal gene transfer to a defensive symbiont with a reduced genome amongst a multipartite beetle microbiome.</title>
        <authorList>
            <person name="Waterworth S.C."/>
            <person name="Florez L.V."/>
            <person name="Rees E.R."/>
            <person name="Hertweck C."/>
            <person name="Kaltenpoth M."/>
            <person name="Kwan J.C."/>
        </authorList>
    </citation>
    <scope>NUCLEOTIDE SEQUENCE [LARGE SCALE GENOMIC DNA]</scope>
</reference>
<feature type="compositionally biased region" description="Pro residues" evidence="1">
    <location>
        <begin position="1"/>
        <end position="23"/>
    </location>
</feature>
<proteinExistence type="predicted"/>
<protein>
    <submittedName>
        <fullName evidence="2">Uncharacterized protein</fullName>
    </submittedName>
</protein>
<feature type="region of interest" description="Disordered" evidence="1">
    <location>
        <begin position="1"/>
        <end position="32"/>
    </location>
</feature>
<evidence type="ECO:0000313" key="2">
    <source>
        <dbReference type="EMBL" id="KAF1048840.1"/>
    </source>
</evidence>
<dbReference type="AlphaFoldDB" id="A0A7V8G0H0"/>
<dbReference type="Proteomes" id="UP000462435">
    <property type="component" value="Unassembled WGS sequence"/>
</dbReference>
<name>A0A7V8G0H0_9BURK</name>
<sequence length="32" mass="3524">MHKPQDTPPVEVPPLDPTPPQDPIPHQHPSGH</sequence>
<evidence type="ECO:0000313" key="3">
    <source>
        <dbReference type="Proteomes" id="UP000462435"/>
    </source>
</evidence>
<evidence type="ECO:0000256" key="1">
    <source>
        <dbReference type="SAM" id="MobiDB-lite"/>
    </source>
</evidence>